<evidence type="ECO:0000313" key="9">
    <source>
        <dbReference type="EMBL" id="SES42677.1"/>
    </source>
</evidence>
<organism evidence="9 10">
    <name type="scientific">Salipaludibacillus aurantiacus</name>
    <dbReference type="NCBI Taxonomy" id="1601833"/>
    <lineage>
        <taxon>Bacteria</taxon>
        <taxon>Bacillati</taxon>
        <taxon>Bacillota</taxon>
        <taxon>Bacilli</taxon>
        <taxon>Bacillales</taxon>
        <taxon>Bacillaceae</taxon>
    </lineage>
</organism>
<feature type="transmembrane region" description="Helical" evidence="8">
    <location>
        <begin position="430"/>
        <end position="448"/>
    </location>
</feature>
<feature type="transmembrane region" description="Helical" evidence="8">
    <location>
        <begin position="36"/>
        <end position="54"/>
    </location>
</feature>
<dbReference type="InterPro" id="IPR003804">
    <property type="entry name" value="Lactate_perm"/>
</dbReference>
<sequence length="537" mass="57306">MDNNLPVDLLHWSVAILPLALLLILLVVVKWSGPVSGWIAMATATVIAFILFQAPLDNIAVGFGKGLWEAFFILLVVWPALLLYQTTKESGAFEAIREGIQEHSQNYLFLILAFGWVFASFLQGIAGFGAPIAVVAPLLIGIGVKPVTAVVIPLIGHAWANMFGTLAVGWIATVNAVEIQEQALTLLYTGILLWIPNIVGGLMICWLFARWKGVKQGFVAVIIISLIHGGGQLALTQVNATLSNFIPATVALGALYLLARRKAYKEKTELEDETDILEDSEDKEEGVETPNISLHKAFMPYYVLTVLSIVMLGIPFIHDTLEQLEVGPPFPAVETGYGHEVEAEESYSPIAPLTHPGLYLLISAAFAYIWYRKLNLYESDSRKTIFKGLKDNAVGASLAISGFLTMTEIMESSGQTTVLALGIAEVSPPPVYVGLATIIGLIGSFMTSSNTSSNVLFSPLHGSVVQSMDGLSLPHVIAAQSAGGAIGNAISPANVILGTSTAGLKGKDSEVFKPTLVFSIISGVLVAAAAVLLHFLG</sequence>
<gene>
    <name evidence="9" type="ORF">SAMN05518684_12943</name>
</gene>
<comment type="function">
    <text evidence="8">Uptake of L-lactate across the membrane. Can also transport D-lactate and glycolate.</text>
</comment>
<reference evidence="10" key="1">
    <citation type="submission" date="2016-10" db="EMBL/GenBank/DDBJ databases">
        <authorList>
            <person name="Varghese N."/>
            <person name="Submissions S."/>
        </authorList>
    </citation>
    <scope>NUCLEOTIDE SEQUENCE [LARGE SCALE GENOMIC DNA]</scope>
    <source>
        <strain evidence="10">S9</strain>
    </source>
</reference>
<feature type="transmembrane region" description="Helical" evidence="8">
    <location>
        <begin position="107"/>
        <end position="126"/>
    </location>
</feature>
<feature type="transmembrane region" description="Helical" evidence="8">
    <location>
        <begin position="392"/>
        <end position="410"/>
    </location>
</feature>
<evidence type="ECO:0000256" key="6">
    <source>
        <dbReference type="ARBA" id="ARBA00022989"/>
    </source>
</evidence>
<dbReference type="RefSeq" id="WP_093056181.1">
    <property type="nucleotide sequence ID" value="NZ_FOGT01000029.1"/>
</dbReference>
<feature type="transmembrane region" description="Helical" evidence="8">
    <location>
        <begin position="216"/>
        <end position="235"/>
    </location>
</feature>
<feature type="transmembrane region" description="Helical" evidence="8">
    <location>
        <begin position="159"/>
        <end position="177"/>
    </location>
</feature>
<feature type="transmembrane region" description="Helical" evidence="8">
    <location>
        <begin position="353"/>
        <end position="371"/>
    </location>
</feature>
<keyword evidence="6 8" id="KW-1133">Transmembrane helix</keyword>
<comment type="similarity">
    <text evidence="2 8">Belongs to the lactate permease family.</text>
</comment>
<dbReference type="STRING" id="1601833.SAMN05518684_12943"/>
<feature type="transmembrane region" description="Helical" evidence="8">
    <location>
        <begin position="66"/>
        <end position="86"/>
    </location>
</feature>
<dbReference type="GO" id="GO:0015129">
    <property type="term" value="F:lactate transmembrane transporter activity"/>
    <property type="evidence" value="ECO:0007669"/>
    <property type="project" value="UniProtKB-UniRule"/>
</dbReference>
<protein>
    <recommendedName>
        <fullName evidence="8">L-lactate permease</fullName>
    </recommendedName>
</protein>
<evidence type="ECO:0000256" key="4">
    <source>
        <dbReference type="ARBA" id="ARBA00022475"/>
    </source>
</evidence>
<evidence type="ECO:0000256" key="1">
    <source>
        <dbReference type="ARBA" id="ARBA00004651"/>
    </source>
</evidence>
<feature type="transmembrane region" description="Helical" evidence="8">
    <location>
        <begin position="301"/>
        <end position="318"/>
    </location>
</feature>
<dbReference type="Pfam" id="PF02652">
    <property type="entry name" value="Lactate_perm"/>
    <property type="match status" value="1"/>
</dbReference>
<proteinExistence type="inferred from homology"/>
<dbReference type="GO" id="GO:0005886">
    <property type="term" value="C:plasma membrane"/>
    <property type="evidence" value="ECO:0007669"/>
    <property type="project" value="UniProtKB-SubCell"/>
</dbReference>
<feature type="transmembrane region" description="Helical" evidence="8">
    <location>
        <begin position="183"/>
        <end position="209"/>
    </location>
</feature>
<keyword evidence="7 8" id="KW-0472">Membrane</keyword>
<dbReference type="AlphaFoldDB" id="A0A1H9X9X6"/>
<keyword evidence="5 8" id="KW-0812">Transmembrane</keyword>
<dbReference type="EMBL" id="FOGT01000029">
    <property type="protein sequence ID" value="SES42677.1"/>
    <property type="molecule type" value="Genomic_DNA"/>
</dbReference>
<keyword evidence="3 8" id="KW-0813">Transport</keyword>
<dbReference type="PANTHER" id="PTHR30003">
    <property type="entry name" value="L-LACTATE PERMEASE"/>
    <property type="match status" value="1"/>
</dbReference>
<comment type="subcellular location">
    <subcellularLocation>
        <location evidence="1 8">Cell membrane</location>
        <topology evidence="1 8">Multi-pass membrane protein</topology>
    </subcellularLocation>
</comment>
<dbReference type="PANTHER" id="PTHR30003:SF2">
    <property type="entry name" value="L-LACTATE PERMEASE"/>
    <property type="match status" value="1"/>
</dbReference>
<evidence type="ECO:0000256" key="3">
    <source>
        <dbReference type="ARBA" id="ARBA00022448"/>
    </source>
</evidence>
<feature type="transmembrane region" description="Helical" evidence="8">
    <location>
        <begin position="132"/>
        <end position="152"/>
    </location>
</feature>
<evidence type="ECO:0000256" key="7">
    <source>
        <dbReference type="ARBA" id="ARBA00023136"/>
    </source>
</evidence>
<feature type="transmembrane region" description="Helical" evidence="8">
    <location>
        <begin position="515"/>
        <end position="536"/>
    </location>
</feature>
<evidence type="ECO:0000313" key="10">
    <source>
        <dbReference type="Proteomes" id="UP000198571"/>
    </source>
</evidence>
<evidence type="ECO:0000256" key="5">
    <source>
        <dbReference type="ARBA" id="ARBA00022692"/>
    </source>
</evidence>
<feature type="transmembrane region" description="Helical" evidence="8">
    <location>
        <begin position="241"/>
        <end position="259"/>
    </location>
</feature>
<feature type="transmembrane region" description="Helical" evidence="8">
    <location>
        <begin position="12"/>
        <end position="29"/>
    </location>
</feature>
<evidence type="ECO:0000256" key="2">
    <source>
        <dbReference type="ARBA" id="ARBA00010100"/>
    </source>
</evidence>
<evidence type="ECO:0000256" key="8">
    <source>
        <dbReference type="RuleBase" id="RU365092"/>
    </source>
</evidence>
<accession>A0A1H9X9X6</accession>
<name>A0A1H9X9X6_9BACI</name>
<dbReference type="Proteomes" id="UP000198571">
    <property type="component" value="Unassembled WGS sequence"/>
</dbReference>
<keyword evidence="4 8" id="KW-1003">Cell membrane</keyword>
<keyword evidence="10" id="KW-1185">Reference proteome</keyword>
<dbReference type="GO" id="GO:0015295">
    <property type="term" value="F:solute:proton symporter activity"/>
    <property type="evidence" value="ECO:0007669"/>
    <property type="project" value="TreeGrafter"/>
</dbReference>
<dbReference type="OrthoDB" id="9761056at2"/>